<dbReference type="Proteomes" id="UP001500280">
    <property type="component" value="Unassembled WGS sequence"/>
</dbReference>
<evidence type="ECO:0000256" key="1">
    <source>
        <dbReference type="SAM" id="Coils"/>
    </source>
</evidence>
<protein>
    <submittedName>
        <fullName evidence="2">Uncharacterized protein</fullName>
    </submittedName>
</protein>
<organism evidence="2 3">
    <name type="scientific">Kribbella yunnanensis</name>
    <dbReference type="NCBI Taxonomy" id="190194"/>
    <lineage>
        <taxon>Bacteria</taxon>
        <taxon>Bacillati</taxon>
        <taxon>Actinomycetota</taxon>
        <taxon>Actinomycetes</taxon>
        <taxon>Propionibacteriales</taxon>
        <taxon>Kribbellaceae</taxon>
        <taxon>Kribbella</taxon>
    </lineage>
</organism>
<proteinExistence type="predicted"/>
<dbReference type="EMBL" id="BAAANF010000003">
    <property type="protein sequence ID" value="GAA1672089.1"/>
    <property type="molecule type" value="Genomic_DNA"/>
</dbReference>
<gene>
    <name evidence="2" type="ORF">GCM10009745_13550</name>
</gene>
<accession>A0ABP4SFC5</accession>
<evidence type="ECO:0000313" key="3">
    <source>
        <dbReference type="Proteomes" id="UP001500280"/>
    </source>
</evidence>
<evidence type="ECO:0000313" key="2">
    <source>
        <dbReference type="EMBL" id="GAA1672089.1"/>
    </source>
</evidence>
<sequence length="179" mass="19357">MQLNELVRSWLPEGGTVVDRTGSEHAWPPLMEVADVPTKDALIAVTADGDLSETAPGDVVLLLLPWAPHELPVGSLIQKLVTAGLQATEAHPLADTAWGAAVICRRVDDEVGELHAYLDRSRTSGPLTGRTLLRLVDEHIVEGLVRRTQEQQLAAVTAERDALRVERAALKKLLSDDLG</sequence>
<comment type="caution">
    <text evidence="2">The sequence shown here is derived from an EMBL/GenBank/DDBJ whole genome shotgun (WGS) entry which is preliminary data.</text>
</comment>
<keyword evidence="3" id="KW-1185">Reference proteome</keyword>
<keyword evidence="1" id="KW-0175">Coiled coil</keyword>
<name>A0ABP4SFC5_9ACTN</name>
<reference evidence="3" key="1">
    <citation type="journal article" date="2019" name="Int. J. Syst. Evol. Microbiol.">
        <title>The Global Catalogue of Microorganisms (GCM) 10K type strain sequencing project: providing services to taxonomists for standard genome sequencing and annotation.</title>
        <authorList>
            <consortium name="The Broad Institute Genomics Platform"/>
            <consortium name="The Broad Institute Genome Sequencing Center for Infectious Disease"/>
            <person name="Wu L."/>
            <person name="Ma J."/>
        </authorList>
    </citation>
    <scope>NUCLEOTIDE SEQUENCE [LARGE SCALE GENOMIC DNA]</scope>
    <source>
        <strain evidence="3">JCM 14307</strain>
    </source>
</reference>
<dbReference type="RefSeq" id="WP_344146654.1">
    <property type="nucleotide sequence ID" value="NZ_BAAANF010000003.1"/>
</dbReference>
<feature type="coiled-coil region" evidence="1">
    <location>
        <begin position="146"/>
        <end position="173"/>
    </location>
</feature>